<gene>
    <name evidence="1" type="ORF">SAE01_03090</name>
</gene>
<dbReference type="EMBL" id="BJYT01000001">
    <property type="protein sequence ID" value="GEO07813.1"/>
    <property type="molecule type" value="Genomic_DNA"/>
</dbReference>
<name>A0A512B770_9BACT</name>
<reference evidence="1 2" key="1">
    <citation type="submission" date="2019-07" db="EMBL/GenBank/DDBJ databases">
        <title>Whole genome shotgun sequence of Segetibacter aerophilus NBRC 106135.</title>
        <authorList>
            <person name="Hosoyama A."/>
            <person name="Uohara A."/>
            <person name="Ohji S."/>
            <person name="Ichikawa N."/>
        </authorList>
    </citation>
    <scope>NUCLEOTIDE SEQUENCE [LARGE SCALE GENOMIC DNA]</scope>
    <source>
        <strain evidence="1 2">NBRC 106135</strain>
    </source>
</reference>
<dbReference type="RefSeq" id="WP_147201772.1">
    <property type="nucleotide sequence ID" value="NZ_BJYT01000001.1"/>
</dbReference>
<organism evidence="1 2">
    <name type="scientific">Segetibacter aerophilus</name>
    <dbReference type="NCBI Taxonomy" id="670293"/>
    <lineage>
        <taxon>Bacteria</taxon>
        <taxon>Pseudomonadati</taxon>
        <taxon>Bacteroidota</taxon>
        <taxon>Chitinophagia</taxon>
        <taxon>Chitinophagales</taxon>
        <taxon>Chitinophagaceae</taxon>
        <taxon>Segetibacter</taxon>
    </lineage>
</organism>
<comment type="caution">
    <text evidence="1">The sequence shown here is derived from an EMBL/GenBank/DDBJ whole genome shotgun (WGS) entry which is preliminary data.</text>
</comment>
<proteinExistence type="predicted"/>
<evidence type="ECO:0000313" key="1">
    <source>
        <dbReference type="EMBL" id="GEO07813.1"/>
    </source>
</evidence>
<sequence>MRTIIVPLYGYLNSRIKKLWNLTKFAKKRSLHFSSHDEVGANIMALDVLKRKLLYAAKTPGTTSCLIIDLNDLQACSVKKEYSGIAPGELKSKKLHHFLKSIFLNLVFKNRTVSLRLYDAKKQQQGGVEQLETQAKKWQRDLSKLLPVHMKERA</sequence>
<dbReference type="OrthoDB" id="675156at2"/>
<evidence type="ECO:0000313" key="2">
    <source>
        <dbReference type="Proteomes" id="UP000321513"/>
    </source>
</evidence>
<dbReference type="AlphaFoldDB" id="A0A512B770"/>
<accession>A0A512B770</accession>
<protein>
    <submittedName>
        <fullName evidence="1">Uncharacterized protein</fullName>
    </submittedName>
</protein>
<keyword evidence="2" id="KW-1185">Reference proteome</keyword>
<dbReference type="Proteomes" id="UP000321513">
    <property type="component" value="Unassembled WGS sequence"/>
</dbReference>